<dbReference type="OMA" id="YECDNIR"/>
<dbReference type="EMBL" id="CM010719">
    <property type="protein sequence ID" value="RZC63801.1"/>
    <property type="molecule type" value="Genomic_DNA"/>
</dbReference>
<dbReference type="GO" id="GO:0005524">
    <property type="term" value="F:ATP binding"/>
    <property type="evidence" value="ECO:0007669"/>
    <property type="project" value="UniProtKB-KW"/>
</dbReference>
<dbReference type="Pfam" id="PF18553">
    <property type="entry name" value="PheRS_DBD3"/>
    <property type="match status" value="1"/>
</dbReference>
<keyword evidence="1" id="KW-0436">Ligase</keyword>
<evidence type="ECO:0000256" key="3">
    <source>
        <dbReference type="ARBA" id="ARBA00022840"/>
    </source>
</evidence>
<dbReference type="InterPro" id="IPR040725">
    <property type="entry name" value="PheRS_DBD3"/>
</dbReference>
<dbReference type="InterPro" id="IPR040724">
    <property type="entry name" value="PheRS_DBD1"/>
</dbReference>
<dbReference type="Gene3D" id="1.10.10.2330">
    <property type="match status" value="1"/>
</dbReference>
<dbReference type="InterPro" id="IPR045864">
    <property type="entry name" value="aa-tRNA-synth_II/BPL/LPL"/>
</dbReference>
<dbReference type="Proteomes" id="UP000316621">
    <property type="component" value="Chromosome 5"/>
</dbReference>
<dbReference type="Gene3D" id="1.10.10.2320">
    <property type="match status" value="1"/>
</dbReference>
<protein>
    <recommendedName>
        <fullName evidence="6">Aminoacyl-transfer RNA synthetases class-II family profile domain-containing protein</fullName>
    </recommendedName>
</protein>
<dbReference type="InterPro" id="IPR006195">
    <property type="entry name" value="aa-tRNA-synth_II"/>
</dbReference>
<feature type="domain" description="Aminoacyl-transfer RNA synthetases class-II family profile" evidence="6">
    <location>
        <begin position="329"/>
        <end position="390"/>
    </location>
</feature>
<dbReference type="Gramene" id="RZC63801">
    <property type="protein sequence ID" value="RZC63801"/>
    <property type="gene ID" value="C5167_025555"/>
</dbReference>
<dbReference type="STRING" id="3469.A0A4Y7JV17"/>
<evidence type="ECO:0000313" key="7">
    <source>
        <dbReference type="EMBL" id="RZC63801.1"/>
    </source>
</evidence>
<accession>A0A4Y7JV17</accession>
<name>A0A4Y7JV17_PAPSO</name>
<evidence type="ECO:0000256" key="5">
    <source>
        <dbReference type="ARBA" id="ARBA00023146"/>
    </source>
</evidence>
<dbReference type="GO" id="GO:0006412">
    <property type="term" value="P:translation"/>
    <property type="evidence" value="ECO:0007669"/>
    <property type="project" value="UniProtKB-KW"/>
</dbReference>
<keyword evidence="2" id="KW-0547">Nucleotide-binding</keyword>
<evidence type="ECO:0000259" key="6">
    <source>
        <dbReference type="PROSITE" id="PS50862"/>
    </source>
</evidence>
<organism evidence="7 8">
    <name type="scientific">Papaver somniferum</name>
    <name type="common">Opium poppy</name>
    <dbReference type="NCBI Taxonomy" id="3469"/>
    <lineage>
        <taxon>Eukaryota</taxon>
        <taxon>Viridiplantae</taxon>
        <taxon>Streptophyta</taxon>
        <taxon>Embryophyta</taxon>
        <taxon>Tracheophyta</taxon>
        <taxon>Spermatophyta</taxon>
        <taxon>Magnoliopsida</taxon>
        <taxon>Ranunculales</taxon>
        <taxon>Papaveraceae</taxon>
        <taxon>Papaveroideae</taxon>
        <taxon>Papaver</taxon>
    </lineage>
</organism>
<evidence type="ECO:0000313" key="8">
    <source>
        <dbReference type="Proteomes" id="UP000316621"/>
    </source>
</evidence>
<dbReference type="GO" id="GO:0004812">
    <property type="term" value="F:aminoacyl-tRNA ligase activity"/>
    <property type="evidence" value="ECO:0007669"/>
    <property type="project" value="UniProtKB-KW"/>
</dbReference>
<evidence type="ECO:0000256" key="4">
    <source>
        <dbReference type="ARBA" id="ARBA00022917"/>
    </source>
</evidence>
<dbReference type="Gene3D" id="3.30.930.10">
    <property type="entry name" value="Bira Bifunctional Protein, Domain 2"/>
    <property type="match status" value="1"/>
</dbReference>
<dbReference type="Pfam" id="PF18552">
    <property type="entry name" value="PheRS_DBD1"/>
    <property type="match status" value="1"/>
</dbReference>
<gene>
    <name evidence="7" type="ORF">C5167_025555</name>
</gene>
<dbReference type="Pfam" id="PF01409">
    <property type="entry name" value="tRNA-synt_2d"/>
    <property type="match status" value="1"/>
</dbReference>
<evidence type="ECO:0000256" key="1">
    <source>
        <dbReference type="ARBA" id="ARBA00022598"/>
    </source>
</evidence>
<keyword evidence="3" id="KW-0067">ATP-binding</keyword>
<proteinExistence type="predicted"/>
<dbReference type="GO" id="GO:0000049">
    <property type="term" value="F:tRNA binding"/>
    <property type="evidence" value="ECO:0007669"/>
    <property type="project" value="InterPro"/>
</dbReference>
<dbReference type="SUPFAM" id="SSF55681">
    <property type="entry name" value="Class II aaRS and biotin synthetases"/>
    <property type="match status" value="1"/>
</dbReference>
<dbReference type="GO" id="GO:0043039">
    <property type="term" value="P:tRNA aminoacylation"/>
    <property type="evidence" value="ECO:0007669"/>
    <property type="project" value="InterPro"/>
</dbReference>
<keyword evidence="8" id="KW-1185">Reference proteome</keyword>
<dbReference type="Gene3D" id="3.30.1370.240">
    <property type="match status" value="1"/>
</dbReference>
<evidence type="ECO:0000256" key="2">
    <source>
        <dbReference type="ARBA" id="ARBA00022741"/>
    </source>
</evidence>
<dbReference type="InterPro" id="IPR002319">
    <property type="entry name" value="Phenylalanyl-tRNA_Synthase"/>
</dbReference>
<keyword evidence="5" id="KW-0030">Aminoacyl-tRNA synthetase</keyword>
<dbReference type="PROSITE" id="PS50862">
    <property type="entry name" value="AA_TRNA_LIGASE_II"/>
    <property type="match status" value="1"/>
</dbReference>
<reference evidence="7 8" key="1">
    <citation type="journal article" date="2018" name="Science">
        <title>The opium poppy genome and morphinan production.</title>
        <authorList>
            <person name="Guo L."/>
            <person name="Winzer T."/>
            <person name="Yang X."/>
            <person name="Li Y."/>
            <person name="Ning Z."/>
            <person name="He Z."/>
            <person name="Teodor R."/>
            <person name="Lu Y."/>
            <person name="Bowser T.A."/>
            <person name="Graham I.A."/>
            <person name="Ye K."/>
        </authorList>
    </citation>
    <scope>NUCLEOTIDE SEQUENCE [LARGE SCALE GENOMIC DNA]</scope>
    <source>
        <strain evidence="8">cv. HN1</strain>
        <tissue evidence="7">Leaves</tissue>
    </source>
</reference>
<dbReference type="AlphaFoldDB" id="A0A4Y7JV17"/>
<sequence length="390" mass="44483">MSIRKTHGSRMAEKAEKAILEYLNPNGEIVDSEKFATSVGIDHDEIVSAIQSLHGCQLVVAVKDTKESWFLTKEGKSYSVGSPEARIFSAVPPEGISLVELKKKFGPEFFRIGSSAALKNKWLEITGTEKVLRRKNEHVDDKGRSAEPADIDMLKKRKLIASVKGTGFSSVSKGSQFALERKKLVTDLTREHLLKGDWENLKFKEYNLNAKVTLDGGHFHPLLKVREQFRNMFIEMDFEEMPTNNYVESSFWNFDSTFQPQPSTTVSLPEDYVDEVKKMHESGGYGSKGYGYVWDWEREEANKNVLRTQTTAVSARMLYQLAQSRTFTPKRYFSIDRVFRNESLDRTHLAEFHQIEGLVCDRGLTLGDLMGVLSDFFESMGMKKIRFQPT</sequence>
<keyword evidence="4" id="KW-0648">Protein biosynthesis</keyword>